<sequence>MISRKLFFFAMVTLFCMIFIELSQTAPLIKRQVGKVAFADFEGKVTGRFTWTNIPEEKCRVIGQFNTGLDSPDIGDYKLCIEDVDGKVIQDLTDEFRREVTINPPGSSPFEVDFPSMTVEDVVGDNLVLKFKEYKIGEAKIKSCLFEILVLLTAGLLIGSLNFICGEHSGDNHIIALRLLRYRLSERTIFGDILFVKSLASCFFPKIGHMRTSAATYFTGLV</sequence>
<dbReference type="EMBL" id="KI295992">
    <property type="protein sequence ID" value="ESA02065.1"/>
    <property type="molecule type" value="Genomic_DNA"/>
</dbReference>
<proteinExistence type="predicted"/>
<accession>U9T1P8</accession>
<gene>
    <name evidence="2" type="ORF">GLOINDRAFT_86574</name>
</gene>
<dbReference type="AlphaFoldDB" id="U9T1P8"/>
<reference evidence="2" key="1">
    <citation type="submission" date="2013-07" db="EMBL/GenBank/DDBJ databases">
        <title>The genome of an arbuscular mycorrhizal fungus provides insights into the evolution of the oldest plant symbiosis.</title>
        <authorList>
            <consortium name="DOE Joint Genome Institute"/>
            <person name="Tisserant E."/>
            <person name="Malbreil M."/>
            <person name="Kuo A."/>
            <person name="Kohler A."/>
            <person name="Symeonidi A."/>
            <person name="Balestrini R."/>
            <person name="Charron P."/>
            <person name="Duensing N."/>
            <person name="Frei-dit-Frey N."/>
            <person name="Gianinazzi-Pearson V."/>
            <person name="Gilbert B."/>
            <person name="Handa Y."/>
            <person name="Hijri M."/>
            <person name="Kaul R."/>
            <person name="Kawaguchi M."/>
            <person name="Krajinski F."/>
            <person name="Lammers P."/>
            <person name="Lapierre D."/>
            <person name="Masclaux F.G."/>
            <person name="Murat C."/>
            <person name="Morin E."/>
            <person name="Ndikumana S."/>
            <person name="Pagni M."/>
            <person name="Petitpierre D."/>
            <person name="Requena N."/>
            <person name="Rosikiewicz P."/>
            <person name="Riley R."/>
            <person name="Saito K."/>
            <person name="San Clemente H."/>
            <person name="Shapiro H."/>
            <person name="van Tuinen D."/>
            <person name="Becard G."/>
            <person name="Bonfante P."/>
            <person name="Paszkowski U."/>
            <person name="Shachar-Hill Y."/>
            <person name="Young J.P."/>
            <person name="Sanders I.R."/>
            <person name="Henrissat B."/>
            <person name="Rensing S.A."/>
            <person name="Grigoriev I.V."/>
            <person name="Corradi N."/>
            <person name="Roux C."/>
            <person name="Martin F."/>
        </authorList>
    </citation>
    <scope>NUCLEOTIDE SEQUENCE</scope>
    <source>
        <strain evidence="2">DAOM 197198</strain>
    </source>
</reference>
<feature type="chain" id="PRO_5004688964" evidence="1">
    <location>
        <begin position="26"/>
        <end position="222"/>
    </location>
</feature>
<name>U9T1P8_RHIID</name>
<evidence type="ECO:0000313" key="2">
    <source>
        <dbReference type="EMBL" id="ESA02065.1"/>
    </source>
</evidence>
<protein>
    <submittedName>
        <fullName evidence="2">Uncharacterized protein</fullName>
    </submittedName>
</protein>
<organism evidence="2">
    <name type="scientific">Rhizophagus irregularis (strain DAOM 181602 / DAOM 197198 / MUCL 43194)</name>
    <name type="common">Arbuscular mycorrhizal fungus</name>
    <name type="synonym">Glomus intraradices</name>
    <dbReference type="NCBI Taxonomy" id="747089"/>
    <lineage>
        <taxon>Eukaryota</taxon>
        <taxon>Fungi</taxon>
        <taxon>Fungi incertae sedis</taxon>
        <taxon>Mucoromycota</taxon>
        <taxon>Glomeromycotina</taxon>
        <taxon>Glomeromycetes</taxon>
        <taxon>Glomerales</taxon>
        <taxon>Glomeraceae</taxon>
        <taxon>Rhizophagus</taxon>
    </lineage>
</organism>
<feature type="signal peptide" evidence="1">
    <location>
        <begin position="1"/>
        <end position="25"/>
    </location>
</feature>
<keyword evidence="1" id="KW-0732">Signal</keyword>
<dbReference type="VEuPathDB" id="FungiDB:RhiirFUN_021536"/>
<dbReference type="HOGENOM" id="CLU_1245946_0_0_1"/>
<evidence type="ECO:0000256" key="1">
    <source>
        <dbReference type="SAM" id="SignalP"/>
    </source>
</evidence>